<dbReference type="AlphaFoldDB" id="G0QLP8"/>
<dbReference type="InterPro" id="IPR036322">
    <property type="entry name" value="WD40_repeat_dom_sf"/>
</dbReference>
<name>G0QLP8_ICHMU</name>
<dbReference type="RefSeq" id="XP_004039082.1">
    <property type="nucleotide sequence ID" value="XM_004039034.1"/>
</dbReference>
<dbReference type="SUPFAM" id="SSF50978">
    <property type="entry name" value="WD40 repeat-like"/>
    <property type="match status" value="1"/>
</dbReference>
<dbReference type="InterPro" id="IPR015943">
    <property type="entry name" value="WD40/YVTN_repeat-like_dom_sf"/>
</dbReference>
<proteinExistence type="predicted"/>
<gene>
    <name evidence="1" type="ORF">IMG5_034570</name>
</gene>
<dbReference type="Proteomes" id="UP000008983">
    <property type="component" value="Unassembled WGS sequence"/>
</dbReference>
<protein>
    <submittedName>
        <fullName evidence="1">Uncharacterized protein</fullName>
    </submittedName>
</protein>
<keyword evidence="2" id="KW-1185">Reference proteome</keyword>
<accession>G0QLP8</accession>
<dbReference type="InParanoid" id="G0QLP8"/>
<organism evidence="1 2">
    <name type="scientific">Ichthyophthirius multifiliis</name>
    <name type="common">White spot disease agent</name>
    <name type="synonym">Ich</name>
    <dbReference type="NCBI Taxonomy" id="5932"/>
    <lineage>
        <taxon>Eukaryota</taxon>
        <taxon>Sar</taxon>
        <taxon>Alveolata</taxon>
        <taxon>Ciliophora</taxon>
        <taxon>Intramacronucleata</taxon>
        <taxon>Oligohymenophorea</taxon>
        <taxon>Hymenostomatida</taxon>
        <taxon>Ophryoglenina</taxon>
        <taxon>Ichthyophthirius</taxon>
    </lineage>
</organism>
<evidence type="ECO:0000313" key="2">
    <source>
        <dbReference type="Proteomes" id="UP000008983"/>
    </source>
</evidence>
<dbReference type="EMBL" id="GL983294">
    <property type="protein sequence ID" value="EGR33858.1"/>
    <property type="molecule type" value="Genomic_DNA"/>
</dbReference>
<sequence>MGKFKKSIVSFFTLKKDNQSQYKNILAKYNNKNNLLFIVQNEYNNQGFSLCTWELKNEKLQMNNIIHEEQNQEIIFLENIEQSNLICQLICAEIKCIKIYNIQENKNPVLRNRIHIKEEIQNIKTNEIFNLICVILKTGFIIIINTEGQIVSQIKENNINFKCLCCFQNYLFTGTSLGSLFVYNISTSKLLNQIQISEFQQFKLIHKNHIKQIKNLSKYTIFILFFLKQIK</sequence>
<dbReference type="GeneID" id="14910045"/>
<dbReference type="Gene3D" id="2.130.10.10">
    <property type="entry name" value="YVTN repeat-like/Quinoprotein amine dehydrogenase"/>
    <property type="match status" value="1"/>
</dbReference>
<reference evidence="1 2" key="1">
    <citation type="submission" date="2011-07" db="EMBL/GenBank/DDBJ databases">
        <authorList>
            <person name="Coyne R."/>
            <person name="Brami D."/>
            <person name="Johnson J."/>
            <person name="Hostetler J."/>
            <person name="Hannick L."/>
            <person name="Clark T."/>
            <person name="Cassidy-Hanley D."/>
            <person name="Inman J."/>
        </authorList>
    </citation>
    <scope>NUCLEOTIDE SEQUENCE [LARGE SCALE GENOMIC DNA]</scope>
    <source>
        <strain evidence="1 2">G5</strain>
    </source>
</reference>
<evidence type="ECO:0000313" key="1">
    <source>
        <dbReference type="EMBL" id="EGR33858.1"/>
    </source>
</evidence>
<dbReference type="eggNOG" id="ENOG502SKTH">
    <property type="taxonomic scope" value="Eukaryota"/>
</dbReference>
<dbReference type="OrthoDB" id="287385at2759"/>